<dbReference type="PANTHER" id="PTHR43301:SF3">
    <property type="entry name" value="ARABINAN ENDO-1,5-ALPHA-L-ARABINOSIDASE A-RELATED"/>
    <property type="match status" value="1"/>
</dbReference>
<organism evidence="6 7">
    <name type="scientific">Sphingomonas mollis</name>
    <dbReference type="NCBI Taxonomy" id="2795726"/>
    <lineage>
        <taxon>Bacteria</taxon>
        <taxon>Pseudomonadati</taxon>
        <taxon>Pseudomonadota</taxon>
        <taxon>Alphaproteobacteria</taxon>
        <taxon>Sphingomonadales</taxon>
        <taxon>Sphingomonadaceae</taxon>
        <taxon>Sphingomonas</taxon>
    </lineage>
</organism>
<dbReference type="EMBL" id="JAELXS010000015">
    <property type="protein sequence ID" value="MBJ6123536.1"/>
    <property type="molecule type" value="Genomic_DNA"/>
</dbReference>
<accession>A0ABS0XU17</accession>
<comment type="pathway">
    <text evidence="1 5">Glycan metabolism; L-arabinan degradation.</text>
</comment>
<evidence type="ECO:0000256" key="1">
    <source>
        <dbReference type="ARBA" id="ARBA00004834"/>
    </source>
</evidence>
<evidence type="ECO:0000256" key="3">
    <source>
        <dbReference type="ARBA" id="ARBA00022801"/>
    </source>
</evidence>
<dbReference type="InterPro" id="IPR006710">
    <property type="entry name" value="Glyco_hydro_43"/>
</dbReference>
<dbReference type="EC" id="3.2.1.55" evidence="5"/>
<comment type="caution">
    <text evidence="6">The sequence shown here is derived from an EMBL/GenBank/DDBJ whole genome shotgun (WGS) entry which is preliminary data.</text>
</comment>
<dbReference type="Gene3D" id="2.115.10.20">
    <property type="entry name" value="Glycosyl hydrolase domain, family 43"/>
    <property type="match status" value="1"/>
</dbReference>
<reference evidence="7" key="1">
    <citation type="submission" date="2020-12" db="EMBL/GenBank/DDBJ databases">
        <title>Hymenobacter sp.</title>
        <authorList>
            <person name="Kim M.K."/>
        </authorList>
    </citation>
    <scope>NUCLEOTIDE SEQUENCE [LARGE SCALE GENOMIC DNA]</scope>
    <source>
        <strain evidence="7">BT553</strain>
    </source>
</reference>
<evidence type="ECO:0000256" key="5">
    <source>
        <dbReference type="PIRNR" id="PIRNR026534"/>
    </source>
</evidence>
<protein>
    <recommendedName>
        <fullName evidence="5">Extracellular exo-alpha-(1-&gt;5)-L-arabinofuranosidase</fullName>
        <ecNumber evidence="5">3.2.1.55</ecNumber>
    </recommendedName>
</protein>
<dbReference type="PANTHER" id="PTHR43301">
    <property type="entry name" value="ARABINAN ENDO-1,5-ALPHA-L-ARABINOSIDASE"/>
    <property type="match status" value="1"/>
</dbReference>
<comment type="catalytic activity">
    <reaction evidence="5">
        <text>Hydrolysis of terminal non-reducing alpha-L-arabinofuranoside residues in alpha-L-arabinosides.</text>
        <dbReference type="EC" id="3.2.1.55"/>
    </reaction>
</comment>
<dbReference type="InterPro" id="IPR050727">
    <property type="entry name" value="GH43_arabinanases"/>
</dbReference>
<dbReference type="CDD" id="cd08998">
    <property type="entry name" value="GH43_Arb43a-like"/>
    <property type="match status" value="1"/>
</dbReference>
<comment type="similarity">
    <text evidence="2 5">Belongs to the glycosyl hydrolase 43 family.</text>
</comment>
<dbReference type="InterPro" id="IPR023296">
    <property type="entry name" value="Glyco_hydro_beta-prop_sf"/>
</dbReference>
<evidence type="ECO:0000313" key="7">
    <source>
        <dbReference type="Proteomes" id="UP000640426"/>
    </source>
</evidence>
<dbReference type="Pfam" id="PF04616">
    <property type="entry name" value="Glyco_hydro_43"/>
    <property type="match status" value="1"/>
</dbReference>
<name>A0ABS0XU17_9SPHN</name>
<evidence type="ECO:0000256" key="2">
    <source>
        <dbReference type="ARBA" id="ARBA00009865"/>
    </source>
</evidence>
<keyword evidence="4 5" id="KW-0326">Glycosidase</keyword>
<evidence type="ECO:0000256" key="4">
    <source>
        <dbReference type="ARBA" id="ARBA00023295"/>
    </source>
</evidence>
<dbReference type="PIRSF" id="PIRSF026534">
    <property type="entry name" value="Endo_alpha-L-arabinosidase"/>
    <property type="match status" value="1"/>
</dbReference>
<evidence type="ECO:0000313" key="6">
    <source>
        <dbReference type="EMBL" id="MBJ6123536.1"/>
    </source>
</evidence>
<proteinExistence type="inferred from homology"/>
<dbReference type="InterPro" id="IPR016840">
    <property type="entry name" value="Glyco_hydro_43_endo_a_Ara-ase"/>
</dbReference>
<gene>
    <name evidence="6" type="ORF">JAO74_17275</name>
</gene>
<sequence length="367" mass="39948">MRHWLILAAIWGGVVPIITAAQAVRSATDVSASQKGSQGSAATNACVKTPSVDCLILNDRLAGDIVPAHDPVLIRDGDTYYSYSTGQRDRMPILARTSRDLITWRALPGPISAIPDWALAAVPGAKDIWAPDISRTGDRFRLYYSVSTFGKQRSVIGLLTNATLDPAKPGYGWRDEGLVIGSKEGDGFNAIDPNFARDREGGQWLAFGSYWTGLKIVRLNPKTGKLANPAAPPVAIARRAAHDGTAIEAAFIVNHGGWYWLIASFDQCCRGADSNYHLVIGRSRKITGPYVDRSGHAMLDGGGTVLVRADAAGRDRYRGPGHAGFLHDRDGRDYLIYHAYDRDTRGAPTLRLARLHWEANGWPVAEY</sequence>
<keyword evidence="7" id="KW-1185">Reference proteome</keyword>
<dbReference type="Proteomes" id="UP000640426">
    <property type="component" value="Unassembled WGS sequence"/>
</dbReference>
<dbReference type="SUPFAM" id="SSF75005">
    <property type="entry name" value="Arabinanase/levansucrase/invertase"/>
    <property type="match status" value="1"/>
</dbReference>
<keyword evidence="3 5" id="KW-0378">Hydrolase</keyword>
<dbReference type="RefSeq" id="WP_199041150.1">
    <property type="nucleotide sequence ID" value="NZ_JAELXS010000015.1"/>
</dbReference>